<evidence type="ECO:0000256" key="1">
    <source>
        <dbReference type="SAM" id="MobiDB-lite"/>
    </source>
</evidence>
<dbReference type="AlphaFoldDB" id="A0A6S7KJ76"/>
<feature type="region of interest" description="Disordered" evidence="1">
    <location>
        <begin position="32"/>
        <end position="60"/>
    </location>
</feature>
<accession>A0A6S7KJ76</accession>
<gene>
    <name evidence="2" type="ORF">PACLA_8A035000</name>
</gene>
<evidence type="ECO:0000313" key="3">
    <source>
        <dbReference type="Proteomes" id="UP001152795"/>
    </source>
</evidence>
<feature type="region of interest" description="Disordered" evidence="1">
    <location>
        <begin position="80"/>
        <end position="104"/>
    </location>
</feature>
<dbReference type="Proteomes" id="UP001152795">
    <property type="component" value="Unassembled WGS sequence"/>
</dbReference>
<protein>
    <submittedName>
        <fullName evidence="2">PREDICTED: uncharacterized protein LOC107351699 isoform X2</fullName>
    </submittedName>
</protein>
<sequence>MATVLGVGRISLKTRIFTPQLFKLVPVVQGRCVSDKSSGPSQKASNKTAKQESSTEQASYKVPEYYSHTIDTYADMEIEMASHRQSQPDPRVPYHHHYPWEKSS</sequence>
<keyword evidence="3" id="KW-1185">Reference proteome</keyword>
<feature type="compositionally biased region" description="Polar residues" evidence="1">
    <location>
        <begin position="35"/>
        <end position="58"/>
    </location>
</feature>
<dbReference type="GO" id="GO:0045271">
    <property type="term" value="C:respiratory chain complex I"/>
    <property type="evidence" value="ECO:0007669"/>
    <property type="project" value="InterPro"/>
</dbReference>
<dbReference type="Pfam" id="PF15880">
    <property type="entry name" value="NDUFV3"/>
    <property type="match status" value="1"/>
</dbReference>
<proteinExistence type="predicted"/>
<dbReference type="InterPro" id="IPR026193">
    <property type="entry name" value="NDUFV3"/>
</dbReference>
<organism evidence="2 3">
    <name type="scientific">Paramuricea clavata</name>
    <name type="common">Red gorgonian</name>
    <name type="synonym">Violescent sea-whip</name>
    <dbReference type="NCBI Taxonomy" id="317549"/>
    <lineage>
        <taxon>Eukaryota</taxon>
        <taxon>Metazoa</taxon>
        <taxon>Cnidaria</taxon>
        <taxon>Anthozoa</taxon>
        <taxon>Octocorallia</taxon>
        <taxon>Malacalcyonacea</taxon>
        <taxon>Plexauridae</taxon>
        <taxon>Paramuricea</taxon>
    </lineage>
</organism>
<dbReference type="OrthoDB" id="5977985at2759"/>
<name>A0A6S7KJ76_PARCT</name>
<comment type="caution">
    <text evidence="2">The sequence shown here is derived from an EMBL/GenBank/DDBJ whole genome shotgun (WGS) entry which is preliminary data.</text>
</comment>
<evidence type="ECO:0000313" key="2">
    <source>
        <dbReference type="EMBL" id="CAB4020558.1"/>
    </source>
</evidence>
<dbReference type="EMBL" id="CACRXK020011018">
    <property type="protein sequence ID" value="CAB4020558.1"/>
    <property type="molecule type" value="Genomic_DNA"/>
</dbReference>
<reference evidence="2" key="1">
    <citation type="submission" date="2020-04" db="EMBL/GenBank/DDBJ databases">
        <authorList>
            <person name="Alioto T."/>
            <person name="Alioto T."/>
            <person name="Gomez Garrido J."/>
        </authorList>
    </citation>
    <scope>NUCLEOTIDE SEQUENCE</scope>
    <source>
        <strain evidence="2">A484AB</strain>
    </source>
</reference>
<dbReference type="GO" id="GO:0005739">
    <property type="term" value="C:mitochondrion"/>
    <property type="evidence" value="ECO:0007669"/>
    <property type="project" value="InterPro"/>
</dbReference>